<dbReference type="OrthoDB" id="288209at2"/>
<name>A0A5C1AQ74_9BACT</name>
<feature type="transmembrane region" description="Helical" evidence="1">
    <location>
        <begin position="47"/>
        <end position="70"/>
    </location>
</feature>
<feature type="transmembrane region" description="Helical" evidence="1">
    <location>
        <begin position="102"/>
        <end position="120"/>
    </location>
</feature>
<keyword evidence="3" id="KW-1185">Reference proteome</keyword>
<dbReference type="RefSeq" id="WP_149114646.1">
    <property type="nucleotide sequence ID" value="NZ_CP042425.1"/>
</dbReference>
<protein>
    <recommendedName>
        <fullName evidence="4">DUF5658 domain-containing protein</fullName>
    </recommendedName>
</protein>
<accession>A0A5C1AQ74</accession>
<dbReference type="KEGG" id="lrs:PX52LOC_07430"/>
<organism evidence="2 3">
    <name type="scientific">Limnoglobus roseus</name>
    <dbReference type="NCBI Taxonomy" id="2598579"/>
    <lineage>
        <taxon>Bacteria</taxon>
        <taxon>Pseudomonadati</taxon>
        <taxon>Planctomycetota</taxon>
        <taxon>Planctomycetia</taxon>
        <taxon>Gemmatales</taxon>
        <taxon>Gemmataceae</taxon>
        <taxon>Limnoglobus</taxon>
    </lineage>
</organism>
<evidence type="ECO:0000313" key="3">
    <source>
        <dbReference type="Proteomes" id="UP000324974"/>
    </source>
</evidence>
<keyword evidence="1" id="KW-0472">Membrane</keyword>
<keyword evidence="1" id="KW-0812">Transmembrane</keyword>
<proteinExistence type="predicted"/>
<gene>
    <name evidence="2" type="ORF">PX52LOC_07430</name>
</gene>
<dbReference type="Proteomes" id="UP000324974">
    <property type="component" value="Chromosome"/>
</dbReference>
<feature type="transmembrane region" description="Helical" evidence="1">
    <location>
        <begin position="77"/>
        <end position="96"/>
    </location>
</feature>
<keyword evidence="1" id="KW-1133">Transmembrane helix</keyword>
<evidence type="ECO:0008006" key="4">
    <source>
        <dbReference type="Google" id="ProtNLM"/>
    </source>
</evidence>
<dbReference type="AlphaFoldDB" id="A0A5C1AQ74"/>
<dbReference type="EMBL" id="CP042425">
    <property type="protein sequence ID" value="QEL20337.1"/>
    <property type="molecule type" value="Genomic_DNA"/>
</dbReference>
<evidence type="ECO:0000256" key="1">
    <source>
        <dbReference type="SAM" id="Phobius"/>
    </source>
</evidence>
<sequence length="136" mass="14639">MTRWPLALLAVSVYQLDIALTFAGQPPAYWAGDYVGVDEVNPLAHALLAVSPWLFLALAFVWAAGFTTVLLTASDRWATVIAHLLAGGHTLGAASWLLRHGWPGMIAAGLLAFAVSYALTRFTRTDVCSREGKTLK</sequence>
<evidence type="ECO:0000313" key="2">
    <source>
        <dbReference type="EMBL" id="QEL20337.1"/>
    </source>
</evidence>
<reference evidence="3" key="1">
    <citation type="submission" date="2019-08" db="EMBL/GenBank/DDBJ databases">
        <title>Limnoglobus roseus gen. nov., sp. nov., a novel freshwater planctomycete with a giant genome from the family Gemmataceae.</title>
        <authorList>
            <person name="Kulichevskaya I.S."/>
            <person name="Naumoff D.G."/>
            <person name="Miroshnikov K."/>
            <person name="Ivanova A."/>
            <person name="Philippov D.A."/>
            <person name="Hakobyan A."/>
            <person name="Rijpstra I.C."/>
            <person name="Sinninghe Damste J.S."/>
            <person name="Liesack W."/>
            <person name="Dedysh S.N."/>
        </authorList>
    </citation>
    <scope>NUCLEOTIDE SEQUENCE [LARGE SCALE GENOMIC DNA]</scope>
    <source>
        <strain evidence="3">PX52</strain>
    </source>
</reference>